<gene>
    <name evidence="1" type="ORF">V8G54_004138</name>
</gene>
<name>A0AAQ3SF58_VIGMU</name>
<evidence type="ECO:0000313" key="2">
    <source>
        <dbReference type="Proteomes" id="UP001374535"/>
    </source>
</evidence>
<sequence>MAVVVGTLGVWPGGAGGQVPAEGAELIERPCPADGSLGDFRSSWALAVDIADDSLSGEGGFGEAGRDNDVVVFGLLVSGDKDAKALAEVNIEGIVNVLNGVGAFHLNEFHLVVLEAEVDGVFETHVAKTVLVGLAGKHGEEGVISAVTLGVLAVDEKGLGAA</sequence>
<protein>
    <submittedName>
        <fullName evidence="1">Uncharacterized protein</fullName>
    </submittedName>
</protein>
<reference evidence="1 2" key="1">
    <citation type="journal article" date="2023" name="Life. Sci Alliance">
        <title>Evolutionary insights into 3D genome organization and epigenetic landscape of Vigna mungo.</title>
        <authorList>
            <person name="Junaid A."/>
            <person name="Singh B."/>
            <person name="Bhatia S."/>
        </authorList>
    </citation>
    <scope>NUCLEOTIDE SEQUENCE [LARGE SCALE GENOMIC DNA]</scope>
    <source>
        <strain evidence="1">Urdbean</strain>
    </source>
</reference>
<dbReference type="AlphaFoldDB" id="A0AAQ3SF58"/>
<evidence type="ECO:0000313" key="1">
    <source>
        <dbReference type="EMBL" id="WVZ25594.1"/>
    </source>
</evidence>
<accession>A0AAQ3SF58</accession>
<dbReference type="Proteomes" id="UP001374535">
    <property type="component" value="Chromosome 1"/>
</dbReference>
<dbReference type="EMBL" id="CP144700">
    <property type="protein sequence ID" value="WVZ25594.1"/>
    <property type="molecule type" value="Genomic_DNA"/>
</dbReference>
<keyword evidence="2" id="KW-1185">Reference proteome</keyword>
<proteinExistence type="predicted"/>
<organism evidence="1 2">
    <name type="scientific">Vigna mungo</name>
    <name type="common">Black gram</name>
    <name type="synonym">Phaseolus mungo</name>
    <dbReference type="NCBI Taxonomy" id="3915"/>
    <lineage>
        <taxon>Eukaryota</taxon>
        <taxon>Viridiplantae</taxon>
        <taxon>Streptophyta</taxon>
        <taxon>Embryophyta</taxon>
        <taxon>Tracheophyta</taxon>
        <taxon>Spermatophyta</taxon>
        <taxon>Magnoliopsida</taxon>
        <taxon>eudicotyledons</taxon>
        <taxon>Gunneridae</taxon>
        <taxon>Pentapetalae</taxon>
        <taxon>rosids</taxon>
        <taxon>fabids</taxon>
        <taxon>Fabales</taxon>
        <taxon>Fabaceae</taxon>
        <taxon>Papilionoideae</taxon>
        <taxon>50 kb inversion clade</taxon>
        <taxon>NPAAA clade</taxon>
        <taxon>indigoferoid/millettioid clade</taxon>
        <taxon>Phaseoleae</taxon>
        <taxon>Vigna</taxon>
    </lineage>
</organism>